<reference evidence="2 3" key="1">
    <citation type="submission" date="2018-06" db="EMBL/GenBank/DDBJ databases">
        <authorList>
            <consortium name="Pathogen Informatics"/>
            <person name="Doyle S."/>
        </authorList>
    </citation>
    <scope>NUCLEOTIDE SEQUENCE [LARGE SCALE GENOMIC DNA]</scope>
    <source>
        <strain evidence="2 3">NCTC10343</strain>
    </source>
</reference>
<accession>A0A379LSZ6</accession>
<proteinExistence type="predicted"/>
<feature type="region of interest" description="Disordered" evidence="1">
    <location>
        <begin position="126"/>
        <end position="148"/>
    </location>
</feature>
<sequence length="167" mass="19446">MRTKNIKDLSNQELVSEYSFIVAKESLWIPGPNGRGISEYEKTMQRSQLLRIELLSRLGVPKESIFSYAWEKEAWAADAKRSSQLQERLNNWEKDGKQALTLTIAIEEAKYALAKFDDVGRANYDLKNGEDSGRSQEAEDQKETARKEMRHIRAFIRKYTRSRLTKR</sequence>
<gene>
    <name evidence="2" type="ORF">NCTC10343_05582</name>
</gene>
<dbReference type="RefSeq" id="WP_019688390.1">
    <property type="nucleotide sequence ID" value="NZ_CP036497.1"/>
</dbReference>
<dbReference type="EMBL" id="UGSC01000002">
    <property type="protein sequence ID" value="SUE13160.1"/>
    <property type="molecule type" value="Genomic_DNA"/>
</dbReference>
<evidence type="ECO:0000313" key="2">
    <source>
        <dbReference type="EMBL" id="SUE13160.1"/>
    </source>
</evidence>
<feature type="compositionally biased region" description="Basic and acidic residues" evidence="1">
    <location>
        <begin position="127"/>
        <end position="147"/>
    </location>
</feature>
<dbReference type="Proteomes" id="UP000254400">
    <property type="component" value="Unassembled WGS sequence"/>
</dbReference>
<protein>
    <submittedName>
        <fullName evidence="2">Uncharacterized protein</fullName>
    </submittedName>
</protein>
<evidence type="ECO:0000313" key="3">
    <source>
        <dbReference type="Proteomes" id="UP000254400"/>
    </source>
</evidence>
<dbReference type="AlphaFoldDB" id="A0A379LSZ6"/>
<organism evidence="2 3">
    <name type="scientific">Paenibacillus polymyxa</name>
    <name type="common">Bacillus polymyxa</name>
    <dbReference type="NCBI Taxonomy" id="1406"/>
    <lineage>
        <taxon>Bacteria</taxon>
        <taxon>Bacillati</taxon>
        <taxon>Bacillota</taxon>
        <taxon>Bacilli</taxon>
        <taxon>Bacillales</taxon>
        <taxon>Paenibacillaceae</taxon>
        <taxon>Paenibacillus</taxon>
    </lineage>
</organism>
<evidence type="ECO:0000256" key="1">
    <source>
        <dbReference type="SAM" id="MobiDB-lite"/>
    </source>
</evidence>
<name>A0A379LSZ6_PAEPO</name>